<dbReference type="SMART" id="SM00729">
    <property type="entry name" value="Elp3"/>
    <property type="match status" value="1"/>
</dbReference>
<dbReference type="CDD" id="cd01335">
    <property type="entry name" value="Radical_SAM"/>
    <property type="match status" value="1"/>
</dbReference>
<dbReference type="SFLD" id="SFLDS00029">
    <property type="entry name" value="Radical_SAM"/>
    <property type="match status" value="1"/>
</dbReference>
<organism evidence="5 6">
    <name type="scientific">Hydrogeniiclostridium mannosilyticum</name>
    <dbReference type="NCBI Taxonomy" id="2764322"/>
    <lineage>
        <taxon>Bacteria</taxon>
        <taxon>Bacillati</taxon>
        <taxon>Bacillota</taxon>
        <taxon>Clostridia</taxon>
        <taxon>Eubacteriales</taxon>
        <taxon>Acutalibacteraceae</taxon>
        <taxon>Hydrogeniiclostridium</taxon>
    </lineage>
</organism>
<dbReference type="AlphaFoldDB" id="A0A328UF69"/>
<evidence type="ECO:0000313" key="5">
    <source>
        <dbReference type="EMBL" id="RAQ28831.1"/>
    </source>
</evidence>
<keyword evidence="6" id="KW-1185">Reference proteome</keyword>
<name>A0A328UF69_9FIRM</name>
<keyword evidence="3" id="KW-0411">Iron-sulfur</keyword>
<dbReference type="EMBL" id="QLYR01000004">
    <property type="protein sequence ID" value="RAQ28831.1"/>
    <property type="molecule type" value="Genomic_DNA"/>
</dbReference>
<dbReference type="Proteomes" id="UP000249377">
    <property type="component" value="Unassembled WGS sequence"/>
</dbReference>
<dbReference type="PANTHER" id="PTHR43432">
    <property type="entry name" value="SLR0285 PROTEIN"/>
    <property type="match status" value="1"/>
</dbReference>
<feature type="domain" description="Elp3/MiaA/NifB-like radical SAM core" evidence="4">
    <location>
        <begin position="23"/>
        <end position="247"/>
    </location>
</feature>
<dbReference type="PANTHER" id="PTHR43432:SF5">
    <property type="entry name" value="ELP3_MIAA_NIFB-LIKE RADICAL SAM CORE DOMAIN-CONTAINING PROTEIN"/>
    <property type="match status" value="1"/>
</dbReference>
<proteinExistence type="predicted"/>
<gene>
    <name evidence="5" type="ORF">DPQ25_07970</name>
</gene>
<dbReference type="SFLD" id="SFLDG01084">
    <property type="entry name" value="Uncharacterised_Radical_SAM_Su"/>
    <property type="match status" value="1"/>
</dbReference>
<evidence type="ECO:0000256" key="3">
    <source>
        <dbReference type="ARBA" id="ARBA00023014"/>
    </source>
</evidence>
<dbReference type="InterPro" id="IPR006638">
    <property type="entry name" value="Elp3/MiaA/NifB-like_rSAM"/>
</dbReference>
<sequence length="295" mass="33703">MLEEIPAKNIVNRVKNGKYWFGYDYNMNIYRGCCHGCIYCDSRSGCYGTLDFDRVRVKADALRLIRDGLRSKRHPGVVGMGAMSDPYNPFEKEYELTRHALELISAFGFGAGITTKSTLITRDLDVLQEIAAHAPVLCKLTITAADDRLSRKVEPYAPPSSQRFEALRRLTGAGLFAGVLLMPVLPFLEDTEENVRTLVGRAADCGARFVYPAFGMTLRANQRIYYYDRLDELFPGLRERYEKRYGERYQCASPRARQLWGVFQQECARHGLLYRMPEIIRGYRLGYQAGQLSLF</sequence>
<dbReference type="Gene3D" id="3.80.30.30">
    <property type="match status" value="1"/>
</dbReference>
<dbReference type="InterPro" id="IPR007197">
    <property type="entry name" value="rSAM"/>
</dbReference>
<dbReference type="GO" id="GO:0051536">
    <property type="term" value="F:iron-sulfur cluster binding"/>
    <property type="evidence" value="ECO:0007669"/>
    <property type="project" value="UniProtKB-KW"/>
</dbReference>
<evidence type="ECO:0000256" key="2">
    <source>
        <dbReference type="ARBA" id="ARBA00023004"/>
    </source>
</evidence>
<evidence type="ECO:0000259" key="4">
    <source>
        <dbReference type="SMART" id="SM00729"/>
    </source>
</evidence>
<dbReference type="SUPFAM" id="SSF102114">
    <property type="entry name" value="Radical SAM enzymes"/>
    <property type="match status" value="1"/>
</dbReference>
<evidence type="ECO:0000256" key="1">
    <source>
        <dbReference type="ARBA" id="ARBA00022723"/>
    </source>
</evidence>
<dbReference type="GO" id="GO:0046872">
    <property type="term" value="F:metal ion binding"/>
    <property type="evidence" value="ECO:0007669"/>
    <property type="project" value="UniProtKB-KW"/>
</dbReference>
<evidence type="ECO:0000313" key="6">
    <source>
        <dbReference type="Proteomes" id="UP000249377"/>
    </source>
</evidence>
<comment type="caution">
    <text evidence="5">The sequence shown here is derived from an EMBL/GenBank/DDBJ whole genome shotgun (WGS) entry which is preliminary data.</text>
</comment>
<dbReference type="InterPro" id="IPR040086">
    <property type="entry name" value="MJ0683-like"/>
</dbReference>
<dbReference type="Pfam" id="PF04055">
    <property type="entry name" value="Radical_SAM"/>
    <property type="match status" value="1"/>
</dbReference>
<accession>A0A328UF69</accession>
<keyword evidence="1" id="KW-0479">Metal-binding</keyword>
<protein>
    <submittedName>
        <fullName evidence="5">Radical SAM protein</fullName>
    </submittedName>
</protein>
<reference evidence="5 6" key="1">
    <citation type="submission" date="2018-06" db="EMBL/GenBank/DDBJ databases">
        <title>Noncontiguous genome sequence of Ruminococcaceae bacterium ASD2818.</title>
        <authorList>
            <person name="Chaplin A.V."/>
            <person name="Sokolova S.R."/>
            <person name="Kochetkova T.O."/>
            <person name="Goltsov A.Y."/>
            <person name="Trofimov D.Y."/>
            <person name="Efimov B.A."/>
        </authorList>
    </citation>
    <scope>NUCLEOTIDE SEQUENCE [LARGE SCALE GENOMIC DNA]</scope>
    <source>
        <strain evidence="5 6">ASD2818</strain>
    </source>
</reference>
<keyword evidence="2" id="KW-0408">Iron</keyword>
<dbReference type="GO" id="GO:0003824">
    <property type="term" value="F:catalytic activity"/>
    <property type="evidence" value="ECO:0007669"/>
    <property type="project" value="InterPro"/>
</dbReference>
<dbReference type="InterPro" id="IPR058240">
    <property type="entry name" value="rSAM_sf"/>
</dbReference>